<name>A0AAX4KS81_9TREE</name>
<feature type="domain" description="FAD linked oxidase N-terminal" evidence="6">
    <location>
        <begin position="24"/>
        <end position="143"/>
    </location>
</feature>
<dbReference type="KEGG" id="ker:91106071"/>
<evidence type="ECO:0000313" key="7">
    <source>
        <dbReference type="EMBL" id="WWD09148.1"/>
    </source>
</evidence>
<dbReference type="SUPFAM" id="SSF56176">
    <property type="entry name" value="FAD-binding/transporter-associated domain-like"/>
    <property type="match status" value="1"/>
</dbReference>
<gene>
    <name evidence="7" type="ORF">V865_007270</name>
</gene>
<evidence type="ECO:0000256" key="4">
    <source>
        <dbReference type="ARBA" id="ARBA00022827"/>
    </source>
</evidence>
<proteinExistence type="inferred from homology"/>
<dbReference type="RefSeq" id="XP_066087115.1">
    <property type="nucleotide sequence ID" value="XM_066231018.1"/>
</dbReference>
<evidence type="ECO:0000259" key="6">
    <source>
        <dbReference type="Pfam" id="PF01565"/>
    </source>
</evidence>
<reference evidence="7 8" key="1">
    <citation type="submission" date="2024-01" db="EMBL/GenBank/DDBJ databases">
        <title>Comparative genomics of Cryptococcus and Kwoniella reveals pathogenesis evolution and contrasting modes of karyotype evolution via chromosome fusion or intercentromeric recombination.</title>
        <authorList>
            <person name="Coelho M.A."/>
            <person name="David-Palma M."/>
            <person name="Shea T."/>
            <person name="Bowers K."/>
            <person name="McGinley-Smith S."/>
            <person name="Mohammad A.W."/>
            <person name="Gnirke A."/>
            <person name="Yurkov A.M."/>
            <person name="Nowrousian M."/>
            <person name="Sun S."/>
            <person name="Cuomo C.A."/>
            <person name="Heitman J."/>
        </authorList>
    </citation>
    <scope>NUCLEOTIDE SEQUENCE [LARGE SCALE GENOMIC DNA]</scope>
    <source>
        <strain evidence="7 8">PYCC6329</strain>
    </source>
</reference>
<dbReference type="InterPro" id="IPR006094">
    <property type="entry name" value="Oxid_FAD_bind_N"/>
</dbReference>
<keyword evidence="3" id="KW-0285">Flavoprotein</keyword>
<dbReference type="Gene3D" id="3.30.465.10">
    <property type="match status" value="1"/>
</dbReference>
<organism evidence="7 8">
    <name type="scientific">Kwoniella europaea PYCC6329</name>
    <dbReference type="NCBI Taxonomy" id="1423913"/>
    <lineage>
        <taxon>Eukaryota</taxon>
        <taxon>Fungi</taxon>
        <taxon>Dikarya</taxon>
        <taxon>Basidiomycota</taxon>
        <taxon>Agaricomycotina</taxon>
        <taxon>Tremellomycetes</taxon>
        <taxon>Tremellales</taxon>
        <taxon>Cryptococcaceae</taxon>
        <taxon>Kwoniella</taxon>
    </lineage>
</organism>
<dbReference type="Gene3D" id="3.30.43.10">
    <property type="entry name" value="Uridine Diphospho-n-acetylenolpyruvylglucosamine Reductase, domain 2"/>
    <property type="match status" value="1"/>
</dbReference>
<dbReference type="InterPro" id="IPR036318">
    <property type="entry name" value="FAD-bd_PCMH-like_sf"/>
</dbReference>
<comment type="similarity">
    <text evidence="2">Belongs to the oxygen-dependent FAD-linked oxidoreductase family.</text>
</comment>
<sequence>MLNNLPTYPALQGAFRATAQKPAALVAFVKDERDIQAVLSIAKEENIEIAVKCGGHSVSGASSTSDFGQKIAHVGGGATWRDVDLATAPHGMASVAGTVSHTGVGGLILGGGYGYLTEEFGLVIDNLLSARLIDSHGAVHKCSEKDYQDLFWAIRSVSSLHCNFDFILKDQKCLWPTCISRERKWCNSSKLWEDG</sequence>
<evidence type="ECO:0000256" key="1">
    <source>
        <dbReference type="ARBA" id="ARBA00001974"/>
    </source>
</evidence>
<dbReference type="PANTHER" id="PTHR42973">
    <property type="entry name" value="BINDING OXIDOREDUCTASE, PUTATIVE (AFU_ORTHOLOGUE AFUA_1G17690)-RELATED"/>
    <property type="match status" value="1"/>
</dbReference>
<protein>
    <recommendedName>
        <fullName evidence="6">FAD linked oxidase N-terminal domain-containing protein</fullName>
    </recommendedName>
</protein>
<dbReference type="GO" id="GO:0050660">
    <property type="term" value="F:flavin adenine dinucleotide binding"/>
    <property type="evidence" value="ECO:0007669"/>
    <property type="project" value="InterPro"/>
</dbReference>
<dbReference type="Pfam" id="PF01565">
    <property type="entry name" value="FAD_binding_4"/>
    <property type="match status" value="1"/>
</dbReference>
<keyword evidence="5" id="KW-0560">Oxidoreductase</keyword>
<keyword evidence="8" id="KW-1185">Reference proteome</keyword>
<dbReference type="InterPro" id="IPR016167">
    <property type="entry name" value="FAD-bd_PCMH_sub1"/>
</dbReference>
<dbReference type="InterPro" id="IPR016169">
    <property type="entry name" value="FAD-bd_PCMH_sub2"/>
</dbReference>
<evidence type="ECO:0000256" key="5">
    <source>
        <dbReference type="ARBA" id="ARBA00023002"/>
    </source>
</evidence>
<dbReference type="PANTHER" id="PTHR42973:SF39">
    <property type="entry name" value="FAD-BINDING PCMH-TYPE DOMAIN-CONTAINING PROTEIN"/>
    <property type="match status" value="1"/>
</dbReference>
<dbReference type="Proteomes" id="UP001358614">
    <property type="component" value="Chromosome 2"/>
</dbReference>
<dbReference type="EMBL" id="CP144090">
    <property type="protein sequence ID" value="WWD09148.1"/>
    <property type="molecule type" value="Genomic_DNA"/>
</dbReference>
<keyword evidence="4" id="KW-0274">FAD</keyword>
<dbReference type="GeneID" id="91106071"/>
<accession>A0AAX4KS81</accession>
<evidence type="ECO:0000256" key="3">
    <source>
        <dbReference type="ARBA" id="ARBA00022630"/>
    </source>
</evidence>
<comment type="cofactor">
    <cofactor evidence="1">
        <name>FAD</name>
        <dbReference type="ChEBI" id="CHEBI:57692"/>
    </cofactor>
</comment>
<dbReference type="InterPro" id="IPR050416">
    <property type="entry name" value="FAD-linked_Oxidoreductase"/>
</dbReference>
<evidence type="ECO:0000313" key="8">
    <source>
        <dbReference type="Proteomes" id="UP001358614"/>
    </source>
</evidence>
<evidence type="ECO:0000256" key="2">
    <source>
        <dbReference type="ARBA" id="ARBA00005466"/>
    </source>
</evidence>
<dbReference type="GO" id="GO:0016491">
    <property type="term" value="F:oxidoreductase activity"/>
    <property type="evidence" value="ECO:0007669"/>
    <property type="project" value="UniProtKB-KW"/>
</dbReference>
<dbReference type="AlphaFoldDB" id="A0AAX4KS81"/>